<evidence type="ECO:0000256" key="1">
    <source>
        <dbReference type="SAM" id="MobiDB-lite"/>
    </source>
</evidence>
<proteinExistence type="predicted"/>
<feature type="compositionally biased region" description="Pro residues" evidence="1">
    <location>
        <begin position="196"/>
        <end position="214"/>
    </location>
</feature>
<feature type="compositionally biased region" description="Acidic residues" evidence="1">
    <location>
        <begin position="175"/>
        <end position="195"/>
    </location>
</feature>
<feature type="compositionally biased region" description="Acidic residues" evidence="1">
    <location>
        <begin position="216"/>
        <end position="231"/>
    </location>
</feature>
<feature type="compositionally biased region" description="Basic and acidic residues" evidence="1">
    <location>
        <begin position="285"/>
        <end position="319"/>
    </location>
</feature>
<reference evidence="3" key="1">
    <citation type="journal article" date="2019" name="Int. J. Syst. Evol. Microbiol.">
        <title>The Global Catalogue of Microorganisms (GCM) 10K type strain sequencing project: providing services to taxonomists for standard genome sequencing and annotation.</title>
        <authorList>
            <consortium name="The Broad Institute Genomics Platform"/>
            <consortium name="The Broad Institute Genome Sequencing Center for Infectious Disease"/>
            <person name="Wu L."/>
            <person name="Ma J."/>
        </authorList>
    </citation>
    <scope>NUCLEOTIDE SEQUENCE [LARGE SCALE GENOMIC DNA]</scope>
    <source>
        <strain evidence="3">JCM 6835</strain>
    </source>
</reference>
<gene>
    <name evidence="2" type="ORF">GCM10010412_019130</name>
</gene>
<dbReference type="Proteomes" id="UP001501666">
    <property type="component" value="Unassembled WGS sequence"/>
</dbReference>
<feature type="compositionally biased region" description="Pro residues" evidence="1">
    <location>
        <begin position="232"/>
        <end position="244"/>
    </location>
</feature>
<evidence type="ECO:0000313" key="2">
    <source>
        <dbReference type="EMBL" id="GAA2652235.1"/>
    </source>
</evidence>
<feature type="region of interest" description="Disordered" evidence="1">
    <location>
        <begin position="593"/>
        <end position="705"/>
    </location>
</feature>
<dbReference type="EMBL" id="BAAATE010000004">
    <property type="protein sequence ID" value="GAA2652235.1"/>
    <property type="molecule type" value="Genomic_DNA"/>
</dbReference>
<feature type="region of interest" description="Disordered" evidence="1">
    <location>
        <begin position="280"/>
        <end position="446"/>
    </location>
</feature>
<feature type="compositionally biased region" description="Pro residues" evidence="1">
    <location>
        <begin position="662"/>
        <end position="674"/>
    </location>
</feature>
<protein>
    <submittedName>
        <fullName evidence="2">Uncharacterized protein</fullName>
    </submittedName>
</protein>
<name>A0ABP6DY78_9ACTN</name>
<feature type="compositionally biased region" description="Acidic residues" evidence="1">
    <location>
        <begin position="434"/>
        <end position="443"/>
    </location>
</feature>
<feature type="compositionally biased region" description="Pro residues" evidence="1">
    <location>
        <begin position="593"/>
        <end position="626"/>
    </location>
</feature>
<accession>A0ABP6DY78</accession>
<feature type="region of interest" description="Disordered" evidence="1">
    <location>
        <begin position="165"/>
        <end position="268"/>
    </location>
</feature>
<evidence type="ECO:0000313" key="3">
    <source>
        <dbReference type="Proteomes" id="UP001501666"/>
    </source>
</evidence>
<organism evidence="2 3">
    <name type="scientific">Nonomuraea recticatena</name>
    <dbReference type="NCBI Taxonomy" id="46178"/>
    <lineage>
        <taxon>Bacteria</taxon>
        <taxon>Bacillati</taxon>
        <taxon>Actinomycetota</taxon>
        <taxon>Actinomycetes</taxon>
        <taxon>Streptosporangiales</taxon>
        <taxon>Streptosporangiaceae</taxon>
        <taxon>Nonomuraea</taxon>
    </lineage>
</organism>
<feature type="compositionally biased region" description="Basic and acidic residues" evidence="1">
    <location>
        <begin position="377"/>
        <end position="428"/>
    </location>
</feature>
<keyword evidence="3" id="KW-1185">Reference proteome</keyword>
<comment type="caution">
    <text evidence="2">The sequence shown here is derived from an EMBL/GenBank/DDBJ whole genome shotgun (WGS) entry which is preliminary data.</text>
</comment>
<sequence length="874" mass="93803">MNFCLSDLVPPLRWSDAAAITLLHGQPHLPEAWWRSLPVPRVLAAIGPESLGELLTEIALEHWPAAAVGDVLPALHVLDPDEADEPHVAIALDRAGSWPGLLALSSRELMDQPFVRARPVLNTLFAAVFVRLAPGAPVEERRAETPPTADAVAEQADVLVSEPVEPHADAPEPAPIEEPEPVADPEPVAEPDPVAEPEPVAEPAPIAAPVPAAEPEPIEEPEPVAEPEPLGEPEPVATPEPVAEPGPVASHESVAAAHPVEHEAPYRGLFETPAESAPVEYGPVVEREPVDEYEPVVEREPVDEYEPVVEREPVVEERAPVSQGWDAFQSLPPAHREAEEREESGTYEAQGDLHTGPDAEEREEAAAHAAEPAPTAEPEHGAEPAQADEHHQEHGAEPERADEHRHEPVDEHQHADEHHQEQHAEATGHAEAAAYEDERESELEAPAPSFAADVAQEPVAAQAASDEPDLHALIEASFAGLDDKTWAVAQNRVFTDTPSAVEQLAKLFAVSKEEIVSVEAALRQRLQRWLAAEETAPYRAHLEELRARLGGDPPKELLIGAAAWHGKEIRALDVPAWQFVHATMAALVRVPDLAPPPSAPTPPGPPPSAPPPPPQPLFQAPPPGHEPPFAASPLSHEPPFAAPPAGHEPPFAAPPLGHEPPFQAPPPGQEPPFQAPANQPSFHAPLQPPAPEPGDANGNGKPYQGFKDVSLTKRCFRQPDGRWWLRIDMTAEQLATGECALPSGFAAYLGLTPGSSWTVRSAAGELMMSWHGRPSISQMGRLLADVGAREGGHLFITLSKEGVLRAKHLPVATPGASKISKALRLADYTGLSSAIEHAARIIAIRIGMSGNVSLEDLKTRLRERGDRDLFELLD</sequence>
<feature type="compositionally biased region" description="Low complexity" evidence="1">
    <location>
        <begin position="367"/>
        <end position="376"/>
    </location>
</feature>